<sequence>MPARLRGDLFALVPIIVASWALGGLYLSLGPSVASDSFGIHDHLAGGLVVALVCGTGAVTSFLLRRVATARVLTVAGGGLLAGGALGVAGLMANRLGLHTTALWYAGIVAVLGLVALIAQRARHSA</sequence>
<keyword evidence="1" id="KW-0812">Transmembrane</keyword>
<organism evidence="2 3">
    <name type="scientific">Actinoplanes siamensis</name>
    <dbReference type="NCBI Taxonomy" id="1223317"/>
    <lineage>
        <taxon>Bacteria</taxon>
        <taxon>Bacillati</taxon>
        <taxon>Actinomycetota</taxon>
        <taxon>Actinomycetes</taxon>
        <taxon>Micromonosporales</taxon>
        <taxon>Micromonosporaceae</taxon>
        <taxon>Actinoplanes</taxon>
    </lineage>
</organism>
<reference evidence="2" key="1">
    <citation type="submission" date="2021-01" db="EMBL/GenBank/DDBJ databases">
        <title>Whole genome shotgun sequence of Actinoplanes siamensis NBRC 109076.</title>
        <authorList>
            <person name="Komaki H."/>
            <person name="Tamura T."/>
        </authorList>
    </citation>
    <scope>NUCLEOTIDE SEQUENCE</scope>
    <source>
        <strain evidence="2">NBRC 109076</strain>
    </source>
</reference>
<proteinExistence type="predicted"/>
<gene>
    <name evidence="2" type="ORF">Asi03nite_29400</name>
</gene>
<feature type="transmembrane region" description="Helical" evidence="1">
    <location>
        <begin position="71"/>
        <end position="90"/>
    </location>
</feature>
<keyword evidence="3" id="KW-1185">Reference proteome</keyword>
<evidence type="ECO:0000313" key="3">
    <source>
        <dbReference type="Proteomes" id="UP000629619"/>
    </source>
</evidence>
<protein>
    <submittedName>
        <fullName evidence="2">Uncharacterized protein</fullName>
    </submittedName>
</protein>
<feature type="transmembrane region" description="Helical" evidence="1">
    <location>
        <begin position="44"/>
        <end position="64"/>
    </location>
</feature>
<evidence type="ECO:0000256" key="1">
    <source>
        <dbReference type="SAM" id="Phobius"/>
    </source>
</evidence>
<dbReference type="EMBL" id="BOMW01000026">
    <property type="protein sequence ID" value="GIF05402.1"/>
    <property type="molecule type" value="Genomic_DNA"/>
</dbReference>
<name>A0A919N6T2_9ACTN</name>
<dbReference type="AlphaFoldDB" id="A0A919N6T2"/>
<feature type="transmembrane region" description="Helical" evidence="1">
    <location>
        <begin position="9"/>
        <end position="29"/>
    </location>
</feature>
<keyword evidence="1" id="KW-1133">Transmembrane helix</keyword>
<accession>A0A919N6T2</accession>
<comment type="caution">
    <text evidence="2">The sequence shown here is derived from an EMBL/GenBank/DDBJ whole genome shotgun (WGS) entry which is preliminary data.</text>
</comment>
<feature type="transmembrane region" description="Helical" evidence="1">
    <location>
        <begin position="102"/>
        <end position="119"/>
    </location>
</feature>
<keyword evidence="1" id="KW-0472">Membrane</keyword>
<dbReference type="Proteomes" id="UP000629619">
    <property type="component" value="Unassembled WGS sequence"/>
</dbReference>
<evidence type="ECO:0000313" key="2">
    <source>
        <dbReference type="EMBL" id="GIF05402.1"/>
    </source>
</evidence>
<dbReference type="RefSeq" id="WP_203680078.1">
    <property type="nucleotide sequence ID" value="NZ_BOMW01000026.1"/>
</dbReference>